<comment type="caution">
    <text evidence="2">The sequence shown here is derived from an EMBL/GenBank/DDBJ whole genome shotgun (WGS) entry which is preliminary data.</text>
</comment>
<feature type="compositionally biased region" description="Basic residues" evidence="1">
    <location>
        <begin position="167"/>
        <end position="177"/>
    </location>
</feature>
<keyword evidence="3" id="KW-1185">Reference proteome</keyword>
<feature type="region of interest" description="Disordered" evidence="1">
    <location>
        <begin position="1"/>
        <end position="78"/>
    </location>
</feature>
<proteinExistence type="predicted"/>
<evidence type="ECO:0000256" key="1">
    <source>
        <dbReference type="SAM" id="MobiDB-lite"/>
    </source>
</evidence>
<name>A0A369K5U4_HYPMA</name>
<feature type="compositionally biased region" description="Polar residues" evidence="1">
    <location>
        <begin position="134"/>
        <end position="143"/>
    </location>
</feature>
<accession>A0A369K5U4</accession>
<feature type="region of interest" description="Disordered" evidence="1">
    <location>
        <begin position="359"/>
        <end position="386"/>
    </location>
</feature>
<feature type="region of interest" description="Disordered" evidence="1">
    <location>
        <begin position="93"/>
        <end position="118"/>
    </location>
</feature>
<protein>
    <submittedName>
        <fullName evidence="2">Uncharacterized protein</fullName>
    </submittedName>
</protein>
<dbReference type="OrthoDB" id="3069913at2759"/>
<reference evidence="2" key="1">
    <citation type="submission" date="2018-04" db="EMBL/GenBank/DDBJ databases">
        <title>Whole genome sequencing of Hypsizygus marmoreus.</title>
        <authorList>
            <person name="Choi I.-G."/>
            <person name="Min B."/>
            <person name="Kim J.-G."/>
            <person name="Kim S."/>
            <person name="Oh Y.-L."/>
            <person name="Kong W.-S."/>
            <person name="Park H."/>
            <person name="Jeong J."/>
            <person name="Song E.-S."/>
        </authorList>
    </citation>
    <scope>NUCLEOTIDE SEQUENCE [LARGE SCALE GENOMIC DNA]</scope>
    <source>
        <strain evidence="2">51987-8</strain>
    </source>
</reference>
<feature type="region of interest" description="Disordered" evidence="1">
    <location>
        <begin position="236"/>
        <end position="281"/>
    </location>
</feature>
<sequence>MEFSTPPTHTSDPVQLPVESFLRRIHPKRYGRRKRRIIESSSPSVSPSNPVDDEYETLRASNRLKRRRTDNAENRTYSPARLENDELSARTPLLFSPMKPKNPARKKPRAVRAWTTSDPRKGVSFRTASFTRNADRSFAQTPKHQPLNKWKLSGRSLLQGESTSSKSKPKMKTTIKHATSRCPPLLFIRLEDAEEAYSAKFRPDRPAMTNYPSATGLRTTTPPPLSFVPSVTLPRLRDQTTPTSAKAPVRSPLAAPQNGRKVTSSMSLGHRSGPRFTPKAPCSDHHEIPLHCTHALDDSPAIPAVSLSLSRSTSEALEDDDYPQGLMPEITVKKSLKPLASFFDGFLERVRAATQLQAISSSTEKERRSIQHSITTTSSSGHREGQRSGAILPLISKRPVAAISVPNAPLSTSHQASIRSFMKLSSHPTQMIKKGRPIAKKLPVSSPSNDLLDAYSYSVDSSHDMYNYENDLSSPEFPPYRAPTSPFDILTALRIQSEQSEVLIASPSFPP</sequence>
<dbReference type="EMBL" id="LUEZ02000040">
    <property type="protein sequence ID" value="RDB26266.1"/>
    <property type="molecule type" value="Genomic_DNA"/>
</dbReference>
<feature type="compositionally biased region" description="Low complexity" evidence="1">
    <location>
        <begin position="40"/>
        <end position="50"/>
    </location>
</feature>
<feature type="compositionally biased region" description="Basic residues" evidence="1">
    <location>
        <begin position="23"/>
        <end position="36"/>
    </location>
</feature>
<dbReference type="AlphaFoldDB" id="A0A369K5U4"/>
<feature type="region of interest" description="Disordered" evidence="1">
    <location>
        <begin position="134"/>
        <end position="177"/>
    </location>
</feature>
<organism evidence="2 3">
    <name type="scientific">Hypsizygus marmoreus</name>
    <name type="common">White beech mushroom</name>
    <name type="synonym">Agaricus marmoreus</name>
    <dbReference type="NCBI Taxonomy" id="39966"/>
    <lineage>
        <taxon>Eukaryota</taxon>
        <taxon>Fungi</taxon>
        <taxon>Dikarya</taxon>
        <taxon>Basidiomycota</taxon>
        <taxon>Agaricomycotina</taxon>
        <taxon>Agaricomycetes</taxon>
        <taxon>Agaricomycetidae</taxon>
        <taxon>Agaricales</taxon>
        <taxon>Tricholomatineae</taxon>
        <taxon>Lyophyllaceae</taxon>
        <taxon>Hypsizygus</taxon>
    </lineage>
</organism>
<gene>
    <name evidence="2" type="ORF">Hypma_006611</name>
</gene>
<feature type="compositionally biased region" description="Polar residues" evidence="1">
    <location>
        <begin position="1"/>
        <end position="13"/>
    </location>
</feature>
<dbReference type="InParanoid" id="A0A369K5U4"/>
<dbReference type="Proteomes" id="UP000076154">
    <property type="component" value="Unassembled WGS sequence"/>
</dbReference>
<evidence type="ECO:0000313" key="3">
    <source>
        <dbReference type="Proteomes" id="UP000076154"/>
    </source>
</evidence>
<evidence type="ECO:0000313" key="2">
    <source>
        <dbReference type="EMBL" id="RDB26266.1"/>
    </source>
</evidence>